<name>A0A9P4UT00_9PEZI</name>
<organism evidence="1 2">
    <name type="scientific">Polychaeton citri CBS 116435</name>
    <dbReference type="NCBI Taxonomy" id="1314669"/>
    <lineage>
        <taxon>Eukaryota</taxon>
        <taxon>Fungi</taxon>
        <taxon>Dikarya</taxon>
        <taxon>Ascomycota</taxon>
        <taxon>Pezizomycotina</taxon>
        <taxon>Dothideomycetes</taxon>
        <taxon>Dothideomycetidae</taxon>
        <taxon>Capnodiales</taxon>
        <taxon>Capnodiaceae</taxon>
        <taxon>Polychaeton</taxon>
    </lineage>
</organism>
<dbReference type="Proteomes" id="UP000799441">
    <property type="component" value="Unassembled WGS sequence"/>
</dbReference>
<reference evidence="1" key="1">
    <citation type="journal article" date="2020" name="Stud. Mycol.">
        <title>101 Dothideomycetes genomes: a test case for predicting lifestyles and emergence of pathogens.</title>
        <authorList>
            <person name="Haridas S."/>
            <person name="Albert R."/>
            <person name="Binder M."/>
            <person name="Bloem J."/>
            <person name="Labutti K."/>
            <person name="Salamov A."/>
            <person name="Andreopoulos B."/>
            <person name="Baker S."/>
            <person name="Barry K."/>
            <person name="Bills G."/>
            <person name="Bluhm B."/>
            <person name="Cannon C."/>
            <person name="Castanera R."/>
            <person name="Culley D."/>
            <person name="Daum C."/>
            <person name="Ezra D."/>
            <person name="Gonzalez J."/>
            <person name="Henrissat B."/>
            <person name="Kuo A."/>
            <person name="Liang C."/>
            <person name="Lipzen A."/>
            <person name="Lutzoni F."/>
            <person name="Magnuson J."/>
            <person name="Mondo S."/>
            <person name="Nolan M."/>
            <person name="Ohm R."/>
            <person name="Pangilinan J."/>
            <person name="Park H.-J."/>
            <person name="Ramirez L."/>
            <person name="Alfaro M."/>
            <person name="Sun H."/>
            <person name="Tritt A."/>
            <person name="Yoshinaga Y."/>
            <person name="Zwiers L.-H."/>
            <person name="Turgeon B."/>
            <person name="Goodwin S."/>
            <person name="Spatafora J."/>
            <person name="Crous P."/>
            <person name="Grigoriev I."/>
        </authorList>
    </citation>
    <scope>NUCLEOTIDE SEQUENCE</scope>
    <source>
        <strain evidence="1">CBS 116435</strain>
    </source>
</reference>
<dbReference type="AlphaFoldDB" id="A0A9P4UT00"/>
<accession>A0A9P4UT00</accession>
<evidence type="ECO:0000313" key="1">
    <source>
        <dbReference type="EMBL" id="KAF2724243.1"/>
    </source>
</evidence>
<keyword evidence="2" id="KW-1185">Reference proteome</keyword>
<dbReference type="EMBL" id="MU003772">
    <property type="protein sequence ID" value="KAF2724243.1"/>
    <property type="molecule type" value="Genomic_DNA"/>
</dbReference>
<protein>
    <submittedName>
        <fullName evidence="1">Uncharacterized protein</fullName>
    </submittedName>
</protein>
<evidence type="ECO:0000313" key="2">
    <source>
        <dbReference type="Proteomes" id="UP000799441"/>
    </source>
</evidence>
<comment type="caution">
    <text evidence="1">The sequence shown here is derived from an EMBL/GenBank/DDBJ whole genome shotgun (WGS) entry which is preliminary data.</text>
</comment>
<proteinExistence type="predicted"/>
<sequence length="95" mass="10368">MPSPSFLPGPTFLAWGSCPLALAHHFSVHISARSITAIAVDAVVDTVVGSHLPSNFRTAHMADRGIPTVTIQTACHLQQWWHRSRPTISNQTAWT</sequence>
<gene>
    <name evidence="1" type="ORF">K431DRAFT_282090</name>
</gene>